<dbReference type="EMBL" id="LGGH01000147">
    <property type="protein sequence ID" value="KUK66947.1"/>
    <property type="molecule type" value="Genomic_DNA"/>
</dbReference>
<evidence type="ECO:0000313" key="2">
    <source>
        <dbReference type="Proteomes" id="UP000054260"/>
    </source>
</evidence>
<gene>
    <name evidence="1" type="ORF">XD86_0967</name>
</gene>
<comment type="caution">
    <text evidence="1">The sequence shown here is derived from an EMBL/GenBank/DDBJ whole genome shotgun (WGS) entry which is preliminary data.</text>
</comment>
<dbReference type="PATRIC" id="fig|1236046.6.peg.1132"/>
<accession>A0A101GYT0</accession>
<evidence type="ECO:0000313" key="1">
    <source>
        <dbReference type="EMBL" id="KUK66947.1"/>
    </source>
</evidence>
<organism evidence="1 2">
    <name type="scientific">Mesotoga infera</name>
    <dbReference type="NCBI Taxonomy" id="1236046"/>
    <lineage>
        <taxon>Bacteria</taxon>
        <taxon>Thermotogati</taxon>
        <taxon>Thermotogota</taxon>
        <taxon>Thermotogae</taxon>
        <taxon>Kosmotogales</taxon>
        <taxon>Kosmotogaceae</taxon>
        <taxon>Mesotoga</taxon>
    </lineage>
</organism>
<sequence>MKSWRVWEGYEYIMLKPDELKGIRDAIRYYDPKGKLVAVQVLRKTSELGQMKITDYIIIL</sequence>
<name>A0A101GYT0_9BACT</name>
<dbReference type="Proteomes" id="UP000054260">
    <property type="component" value="Unassembled WGS sequence"/>
</dbReference>
<dbReference type="AlphaFoldDB" id="A0A101GYT0"/>
<protein>
    <submittedName>
        <fullName evidence="1">Uncharacterized protein</fullName>
    </submittedName>
</protein>
<proteinExistence type="predicted"/>
<reference evidence="2" key="1">
    <citation type="journal article" date="2015" name="MBio">
        <title>Genome-Resolved Metagenomic Analysis Reveals Roles for Candidate Phyla and Other Microbial Community Members in Biogeochemical Transformations in Oil Reservoirs.</title>
        <authorList>
            <person name="Hu P."/>
            <person name="Tom L."/>
            <person name="Singh A."/>
            <person name="Thomas B.C."/>
            <person name="Baker B.J."/>
            <person name="Piceno Y.M."/>
            <person name="Andersen G.L."/>
            <person name="Banfield J.F."/>
        </authorList>
    </citation>
    <scope>NUCLEOTIDE SEQUENCE [LARGE SCALE GENOMIC DNA]</scope>
</reference>